<protein>
    <recommendedName>
        <fullName evidence="1">Phage neck terminator protein gp12-like domain-containing protein</fullName>
    </recommendedName>
</protein>
<feature type="domain" description="Phage neck terminator protein gp12-like" evidence="1">
    <location>
        <begin position="19"/>
        <end position="173"/>
    </location>
</feature>
<dbReference type="KEGG" id="ifn:GM661_00530"/>
<dbReference type="NCBIfam" id="NF047498">
    <property type="entry name" value="LIC_12616_fam"/>
    <property type="match status" value="1"/>
</dbReference>
<dbReference type="Proteomes" id="UP000665020">
    <property type="component" value="Chromosome"/>
</dbReference>
<dbReference type="AlphaFoldDB" id="A0A8A7KB44"/>
<evidence type="ECO:0000259" key="1">
    <source>
        <dbReference type="Pfam" id="PF23961"/>
    </source>
</evidence>
<proteinExistence type="predicted"/>
<sequence>MINIDNFMNEIYYPLVDHSGVDQLVKANQKVPPGQLKNNRIVYNMILFANTGARHTIIQSTKVIESEDPEFENDIEIENIFFPEATLSFTGFNNIMIPINRVREWFYVHGLGDWWLRDNGYDCVIREVMEIEDRTVYLESDYEKRYGFDVILEFKDAVKVTYETIETIEATGTDGETQEINL</sequence>
<gene>
    <name evidence="2" type="ORF">GM661_00530</name>
</gene>
<dbReference type="RefSeq" id="WP_230868277.1">
    <property type="nucleotide sequence ID" value="NZ_CP046640.1"/>
</dbReference>
<accession>A0A8A7KB44</accession>
<reference evidence="2" key="1">
    <citation type="submission" date="2019-12" db="EMBL/GenBank/DDBJ databases">
        <authorList>
            <person name="zhang j."/>
            <person name="sun C.M."/>
        </authorList>
    </citation>
    <scope>NUCLEOTIDE SEQUENCE</scope>
    <source>
        <strain evidence="2">NS-1</strain>
    </source>
</reference>
<evidence type="ECO:0000313" key="3">
    <source>
        <dbReference type="Proteomes" id="UP000665020"/>
    </source>
</evidence>
<dbReference type="Pfam" id="PF23961">
    <property type="entry name" value="Phage_tail_terminator_9"/>
    <property type="match status" value="1"/>
</dbReference>
<dbReference type="EMBL" id="CP046640">
    <property type="protein sequence ID" value="QTL96559.1"/>
    <property type="molecule type" value="Genomic_DNA"/>
</dbReference>
<evidence type="ECO:0000313" key="2">
    <source>
        <dbReference type="EMBL" id="QTL96559.1"/>
    </source>
</evidence>
<dbReference type="InterPro" id="IPR057087">
    <property type="entry name" value="Gp12-like"/>
</dbReference>
<keyword evidence="3" id="KW-1185">Reference proteome</keyword>
<name>A0A8A7KB44_9FIRM</name>
<organism evidence="2 3">
    <name type="scientific">Iocasia fonsfrigidae</name>
    <dbReference type="NCBI Taxonomy" id="2682810"/>
    <lineage>
        <taxon>Bacteria</taxon>
        <taxon>Bacillati</taxon>
        <taxon>Bacillota</taxon>
        <taxon>Clostridia</taxon>
        <taxon>Halanaerobiales</taxon>
        <taxon>Halanaerobiaceae</taxon>
        <taxon>Iocasia</taxon>
    </lineage>
</organism>